<dbReference type="Proteomes" id="UP001230188">
    <property type="component" value="Unassembled WGS sequence"/>
</dbReference>
<keyword evidence="3" id="KW-0687">Ribonucleoprotein</keyword>
<keyword evidence="2" id="KW-0689">Ribosomal protein</keyword>
<proteinExistence type="inferred from homology"/>
<keyword evidence="6" id="KW-1185">Reference proteome</keyword>
<dbReference type="GO" id="GO:0002181">
    <property type="term" value="P:cytoplasmic translation"/>
    <property type="evidence" value="ECO:0007669"/>
    <property type="project" value="TreeGrafter"/>
</dbReference>
<evidence type="ECO:0000256" key="3">
    <source>
        <dbReference type="ARBA" id="ARBA00023274"/>
    </source>
</evidence>
<comment type="similarity">
    <text evidence="1">Belongs to the eukaryotic ribosomal protein P1/P2 family.</text>
</comment>
<evidence type="ECO:0000313" key="6">
    <source>
        <dbReference type="Proteomes" id="UP001230188"/>
    </source>
</evidence>
<feature type="region of interest" description="Disordered" evidence="4">
    <location>
        <begin position="85"/>
        <end position="121"/>
    </location>
</feature>
<evidence type="ECO:0000256" key="4">
    <source>
        <dbReference type="SAM" id="MobiDB-lite"/>
    </source>
</evidence>
<gene>
    <name evidence="5" type="ORF">CTAYLR_006282</name>
</gene>
<accession>A0AAD7UJT9</accession>
<dbReference type="EMBL" id="JAQMWT010000136">
    <property type="protein sequence ID" value="KAJ8609638.1"/>
    <property type="molecule type" value="Genomic_DNA"/>
</dbReference>
<evidence type="ECO:0000256" key="2">
    <source>
        <dbReference type="ARBA" id="ARBA00022980"/>
    </source>
</evidence>
<dbReference type="InterPro" id="IPR038716">
    <property type="entry name" value="P1/P2_N_sf"/>
</dbReference>
<dbReference type="AlphaFoldDB" id="A0AAD7UJT9"/>
<protein>
    <recommendedName>
        <fullName evidence="7">60S acidic ribosomal protein P1</fullName>
    </recommendedName>
</protein>
<dbReference type="PANTHER" id="PTHR45696:SF10">
    <property type="entry name" value="LARGE RIBOSOMAL SUBUNIT PROTEIN P1"/>
    <property type="match status" value="1"/>
</dbReference>
<dbReference type="Gene3D" id="1.10.10.1410">
    <property type="match status" value="1"/>
</dbReference>
<dbReference type="GO" id="GO:0043021">
    <property type="term" value="F:ribonucleoprotein complex binding"/>
    <property type="evidence" value="ECO:0007669"/>
    <property type="project" value="TreeGrafter"/>
</dbReference>
<evidence type="ECO:0000256" key="1">
    <source>
        <dbReference type="ARBA" id="ARBA00005436"/>
    </source>
</evidence>
<comment type="caution">
    <text evidence="5">The sequence shown here is derived from an EMBL/GenBank/DDBJ whole genome shotgun (WGS) entry which is preliminary data.</text>
</comment>
<feature type="compositionally biased region" description="Acidic residues" evidence="4">
    <location>
        <begin position="88"/>
        <end position="103"/>
    </location>
</feature>
<organism evidence="5 6">
    <name type="scientific">Chrysophaeum taylorii</name>
    <dbReference type="NCBI Taxonomy" id="2483200"/>
    <lineage>
        <taxon>Eukaryota</taxon>
        <taxon>Sar</taxon>
        <taxon>Stramenopiles</taxon>
        <taxon>Ochrophyta</taxon>
        <taxon>Pelagophyceae</taxon>
        <taxon>Pelagomonadales</taxon>
        <taxon>Pelagomonadaceae</taxon>
        <taxon>Chrysophaeum</taxon>
    </lineage>
</organism>
<evidence type="ECO:0008006" key="7">
    <source>
        <dbReference type="Google" id="ProtNLM"/>
    </source>
</evidence>
<dbReference type="GO" id="GO:0003735">
    <property type="term" value="F:structural constituent of ribosome"/>
    <property type="evidence" value="ECO:0007669"/>
    <property type="project" value="TreeGrafter"/>
</dbReference>
<feature type="compositionally biased region" description="Gly residues" evidence="4">
    <location>
        <begin position="104"/>
        <end position="115"/>
    </location>
</feature>
<dbReference type="FunFam" id="1.10.10.1410:FF:000002">
    <property type="entry name" value="60S acidic ribosomal protein P2"/>
    <property type="match status" value="1"/>
</dbReference>
<sequence length="121" mass="12937">MPMTKEQHDEACTVYAALALYDGDAQLTSDLMKTLIEATGNEVEAYWPILFARYLDGKIEDLIFNVGGGGGEAAGDGVVAAGEVAVEKEEEEKKEEEEEEEIDMGGGMDMFGDGGDGGDDY</sequence>
<dbReference type="PANTHER" id="PTHR45696">
    <property type="entry name" value="60S ACIDIC RIBOSOMAL PROTEIN P1"/>
    <property type="match status" value="1"/>
</dbReference>
<name>A0AAD7UJT9_9STRA</name>
<reference evidence="5" key="1">
    <citation type="submission" date="2023-01" db="EMBL/GenBank/DDBJ databases">
        <title>Metagenome sequencing of chrysophaentin producing Chrysophaeum taylorii.</title>
        <authorList>
            <person name="Davison J."/>
            <person name="Bewley C."/>
        </authorList>
    </citation>
    <scope>NUCLEOTIDE SEQUENCE</scope>
    <source>
        <strain evidence="5">NIES-1699</strain>
    </source>
</reference>
<evidence type="ECO:0000313" key="5">
    <source>
        <dbReference type="EMBL" id="KAJ8609638.1"/>
    </source>
</evidence>
<dbReference type="GO" id="GO:0022625">
    <property type="term" value="C:cytosolic large ribosomal subunit"/>
    <property type="evidence" value="ECO:0007669"/>
    <property type="project" value="TreeGrafter"/>
</dbReference>
<dbReference type="Pfam" id="PF00428">
    <property type="entry name" value="Ribosomal_60s"/>
    <property type="match status" value="1"/>
</dbReference>
<dbReference type="GO" id="GO:0030295">
    <property type="term" value="F:protein kinase activator activity"/>
    <property type="evidence" value="ECO:0007669"/>
    <property type="project" value="TreeGrafter"/>
</dbReference>
<dbReference type="CDD" id="cd05831">
    <property type="entry name" value="Ribosomal_P1"/>
    <property type="match status" value="1"/>
</dbReference>